<dbReference type="PANTHER" id="PTHR16161">
    <property type="entry name" value="TRANSCRIPTIONAL PROTEIN SWT1"/>
    <property type="match status" value="1"/>
</dbReference>
<reference evidence="2 3" key="1">
    <citation type="submission" date="2018-11" db="EMBL/GenBank/DDBJ databases">
        <authorList>
            <consortium name="Pathogen Informatics"/>
        </authorList>
    </citation>
    <scope>NUCLEOTIDE SEQUENCE [LARGE SCALE GENOMIC DNA]</scope>
</reference>
<dbReference type="OrthoDB" id="2017974at2759"/>
<feature type="domain" description="PIN" evidence="1">
    <location>
        <begin position="70"/>
        <end position="165"/>
    </location>
</feature>
<organism evidence="2 3">
    <name type="scientific">Cylicostephanus goldi</name>
    <name type="common">Nematode worm</name>
    <dbReference type="NCBI Taxonomy" id="71465"/>
    <lineage>
        <taxon>Eukaryota</taxon>
        <taxon>Metazoa</taxon>
        <taxon>Ecdysozoa</taxon>
        <taxon>Nematoda</taxon>
        <taxon>Chromadorea</taxon>
        <taxon>Rhabditida</taxon>
        <taxon>Rhabditina</taxon>
        <taxon>Rhabditomorpha</taxon>
        <taxon>Strongyloidea</taxon>
        <taxon>Strongylidae</taxon>
        <taxon>Cylicostephanus</taxon>
    </lineage>
</organism>
<dbReference type="Pfam" id="PF13638">
    <property type="entry name" value="PIN_4"/>
    <property type="match status" value="1"/>
</dbReference>
<dbReference type="GO" id="GO:0005634">
    <property type="term" value="C:nucleus"/>
    <property type="evidence" value="ECO:0007669"/>
    <property type="project" value="TreeGrafter"/>
</dbReference>
<dbReference type="InterPro" id="IPR052626">
    <property type="entry name" value="SWT1_Regulator"/>
</dbReference>
<name>A0A3P7MFZ8_CYLGO</name>
<protein>
    <recommendedName>
        <fullName evidence="1">PIN domain-containing protein</fullName>
    </recommendedName>
</protein>
<evidence type="ECO:0000259" key="1">
    <source>
        <dbReference type="Pfam" id="PF13638"/>
    </source>
</evidence>
<gene>
    <name evidence="2" type="ORF">CGOC_LOCUS9300</name>
</gene>
<dbReference type="EMBL" id="UYRV01106490">
    <property type="protein sequence ID" value="VDN22447.1"/>
    <property type="molecule type" value="Genomic_DNA"/>
</dbReference>
<dbReference type="InterPro" id="IPR002716">
    <property type="entry name" value="PIN_dom"/>
</dbReference>
<sequence length="232" mass="25901">MGGPTAGTVDCSVGVIVPESPNPELDELRELRSSKLEKKDLPQSASMVSRVPIHWRRYHPLITSDCAEVDHMEMYSGVDLLAQQAMHCLKKSSMSQHLIFEDSSESLNEVNGFKVARNNNDDLILRCAFKIQVNLPADCVDSRIFFITDDCNLSLKARAHNVKYMTAKEYLVELQKSGLNITRAILGPLKLFDPLRGQFIELTNIEDEVDQAVSGQSLHYSFVTSSLVSSLN</sequence>
<keyword evidence="3" id="KW-1185">Reference proteome</keyword>
<proteinExistence type="predicted"/>
<evidence type="ECO:0000313" key="2">
    <source>
        <dbReference type="EMBL" id="VDN22447.1"/>
    </source>
</evidence>
<dbReference type="PANTHER" id="PTHR16161:SF0">
    <property type="entry name" value="TRANSCRIPTIONAL PROTEIN SWT1"/>
    <property type="match status" value="1"/>
</dbReference>
<dbReference type="AlphaFoldDB" id="A0A3P7MFZ8"/>
<dbReference type="Proteomes" id="UP000271889">
    <property type="component" value="Unassembled WGS sequence"/>
</dbReference>
<evidence type="ECO:0000313" key="3">
    <source>
        <dbReference type="Proteomes" id="UP000271889"/>
    </source>
</evidence>
<dbReference type="Gene3D" id="3.40.50.1010">
    <property type="entry name" value="5'-nuclease"/>
    <property type="match status" value="1"/>
</dbReference>
<accession>A0A3P7MFZ8</accession>